<proteinExistence type="predicted"/>
<keyword evidence="2" id="KW-1185">Reference proteome</keyword>
<gene>
    <name evidence="1" type="ORF">ECRASSUSDP1_LOCUS8182</name>
</gene>
<dbReference type="EMBL" id="CAMPGE010007989">
    <property type="protein sequence ID" value="CAI2366906.1"/>
    <property type="molecule type" value="Genomic_DNA"/>
</dbReference>
<dbReference type="Proteomes" id="UP001295684">
    <property type="component" value="Unassembled WGS sequence"/>
</dbReference>
<comment type="caution">
    <text evidence="1">The sequence shown here is derived from an EMBL/GenBank/DDBJ whole genome shotgun (WGS) entry which is preliminary data.</text>
</comment>
<sequence>MNSLNSAKKIFMTGPAGIKRSVKRFCINKVLNVYEKWFIPPQSISLRDLKIKEFEDRKKLLHPYTRDNFIAQNSEDDKIMKLQHKVRMSNMHSFTLTYDRHSHGYPSTTTEFPSEYENFLEVEDLLQDPDWLEKLKPKRANFKKTFLIISLFVGFIWYQREQVRAFDADFRKMQRSMQNTEIIEFTKKKVAYSLYDRNNNEITSMGDNYTILWYDARMKNYIDLVQQLPKKRIATKRIKAVLIVEKLEHMSKVYSIETEAKDRSFKRNPRVFNEKVVEEKTKYLKAMKKALPIEVLRIPGEVDIKKKEELSQDGLNNDQREVANKLKESFGLAERSEEEEVELDLTKNTYYVLDENNIIIDCANIYSFKHENLIHQRIVSKINKDLEDKRKLS</sequence>
<protein>
    <submittedName>
        <fullName evidence="1">Uncharacterized protein</fullName>
    </submittedName>
</protein>
<reference evidence="1" key="1">
    <citation type="submission" date="2023-07" db="EMBL/GenBank/DDBJ databases">
        <authorList>
            <consortium name="AG Swart"/>
            <person name="Singh M."/>
            <person name="Singh A."/>
            <person name="Seah K."/>
            <person name="Emmerich C."/>
        </authorList>
    </citation>
    <scope>NUCLEOTIDE SEQUENCE</scope>
    <source>
        <strain evidence="1">DP1</strain>
    </source>
</reference>
<accession>A0AAD1UCY7</accession>
<dbReference type="AlphaFoldDB" id="A0AAD1UCY7"/>
<organism evidence="1 2">
    <name type="scientific">Euplotes crassus</name>
    <dbReference type="NCBI Taxonomy" id="5936"/>
    <lineage>
        <taxon>Eukaryota</taxon>
        <taxon>Sar</taxon>
        <taxon>Alveolata</taxon>
        <taxon>Ciliophora</taxon>
        <taxon>Intramacronucleata</taxon>
        <taxon>Spirotrichea</taxon>
        <taxon>Hypotrichia</taxon>
        <taxon>Euplotida</taxon>
        <taxon>Euplotidae</taxon>
        <taxon>Moneuplotes</taxon>
    </lineage>
</organism>
<name>A0AAD1UCY7_EUPCR</name>
<evidence type="ECO:0000313" key="2">
    <source>
        <dbReference type="Proteomes" id="UP001295684"/>
    </source>
</evidence>
<evidence type="ECO:0000313" key="1">
    <source>
        <dbReference type="EMBL" id="CAI2366906.1"/>
    </source>
</evidence>